<evidence type="ECO:0000313" key="3">
    <source>
        <dbReference type="Proteomes" id="UP001372338"/>
    </source>
</evidence>
<accession>A0AAN9E863</accession>
<sequence length="103" mass="11747">MKKEWVVKNKPTQKEVLHVVDSIKLTEQVQEGILFVDRVDVSDLHPLVVETISENQKGQDHETVPESSKKEQEWQTVMTRRRAKQNVVDKKGNEGFDPGPANG</sequence>
<organism evidence="2 3">
    <name type="scientific">Crotalaria pallida</name>
    <name type="common">Smooth rattlebox</name>
    <name type="synonym">Crotalaria striata</name>
    <dbReference type="NCBI Taxonomy" id="3830"/>
    <lineage>
        <taxon>Eukaryota</taxon>
        <taxon>Viridiplantae</taxon>
        <taxon>Streptophyta</taxon>
        <taxon>Embryophyta</taxon>
        <taxon>Tracheophyta</taxon>
        <taxon>Spermatophyta</taxon>
        <taxon>Magnoliopsida</taxon>
        <taxon>eudicotyledons</taxon>
        <taxon>Gunneridae</taxon>
        <taxon>Pentapetalae</taxon>
        <taxon>rosids</taxon>
        <taxon>fabids</taxon>
        <taxon>Fabales</taxon>
        <taxon>Fabaceae</taxon>
        <taxon>Papilionoideae</taxon>
        <taxon>50 kb inversion clade</taxon>
        <taxon>genistoids sensu lato</taxon>
        <taxon>core genistoids</taxon>
        <taxon>Crotalarieae</taxon>
        <taxon>Crotalaria</taxon>
    </lineage>
</organism>
<keyword evidence="3" id="KW-1185">Reference proteome</keyword>
<feature type="compositionally biased region" description="Basic and acidic residues" evidence="1">
    <location>
        <begin position="57"/>
        <end position="73"/>
    </location>
</feature>
<reference evidence="2 3" key="1">
    <citation type="submission" date="2024-01" db="EMBL/GenBank/DDBJ databases">
        <title>The genomes of 5 underutilized Papilionoideae crops provide insights into root nodulation and disease resistanc.</title>
        <authorList>
            <person name="Yuan L."/>
        </authorList>
    </citation>
    <scope>NUCLEOTIDE SEQUENCE [LARGE SCALE GENOMIC DNA]</scope>
    <source>
        <strain evidence="2">ZHUSHIDOU_FW_LH</strain>
        <tissue evidence="2">Leaf</tissue>
    </source>
</reference>
<dbReference type="Proteomes" id="UP001372338">
    <property type="component" value="Unassembled WGS sequence"/>
</dbReference>
<name>A0AAN9E863_CROPI</name>
<evidence type="ECO:0000256" key="1">
    <source>
        <dbReference type="SAM" id="MobiDB-lite"/>
    </source>
</evidence>
<dbReference type="EMBL" id="JAYWIO010000007">
    <property type="protein sequence ID" value="KAK7250960.1"/>
    <property type="molecule type" value="Genomic_DNA"/>
</dbReference>
<protein>
    <submittedName>
        <fullName evidence="2">Uncharacterized protein</fullName>
    </submittedName>
</protein>
<comment type="caution">
    <text evidence="2">The sequence shown here is derived from an EMBL/GenBank/DDBJ whole genome shotgun (WGS) entry which is preliminary data.</text>
</comment>
<dbReference type="AlphaFoldDB" id="A0AAN9E863"/>
<feature type="region of interest" description="Disordered" evidence="1">
    <location>
        <begin position="54"/>
        <end position="103"/>
    </location>
</feature>
<gene>
    <name evidence="2" type="ORF">RIF29_33767</name>
</gene>
<proteinExistence type="predicted"/>
<evidence type="ECO:0000313" key="2">
    <source>
        <dbReference type="EMBL" id="KAK7250960.1"/>
    </source>
</evidence>